<feature type="signal peptide" evidence="3">
    <location>
        <begin position="1"/>
        <end position="21"/>
    </location>
</feature>
<evidence type="ECO:0000259" key="4">
    <source>
        <dbReference type="Pfam" id="PF00135"/>
    </source>
</evidence>
<feature type="domain" description="Carboxylesterase type B" evidence="4">
    <location>
        <begin position="34"/>
        <end position="535"/>
    </location>
</feature>
<keyword evidence="2 3" id="KW-0378">Hydrolase</keyword>
<dbReference type="InterPro" id="IPR002018">
    <property type="entry name" value="CarbesteraseB"/>
</dbReference>
<dbReference type="InterPro" id="IPR050309">
    <property type="entry name" value="Type-B_Carboxylest/Lipase"/>
</dbReference>
<dbReference type="InterPro" id="IPR019826">
    <property type="entry name" value="Carboxylesterase_B_AS"/>
</dbReference>
<gene>
    <name evidence="5" type="ORF">BMF94_2757</name>
</gene>
<keyword evidence="6" id="KW-1185">Reference proteome</keyword>
<dbReference type="SUPFAM" id="SSF53474">
    <property type="entry name" value="alpha/beta-Hydrolases"/>
    <property type="match status" value="1"/>
</dbReference>
<protein>
    <recommendedName>
        <fullName evidence="3">Carboxylic ester hydrolase</fullName>
        <ecNumber evidence="3">3.1.1.-</ecNumber>
    </recommendedName>
</protein>
<evidence type="ECO:0000313" key="5">
    <source>
        <dbReference type="EMBL" id="POY74183.1"/>
    </source>
</evidence>
<dbReference type="PANTHER" id="PTHR11559">
    <property type="entry name" value="CARBOXYLESTERASE"/>
    <property type="match status" value="1"/>
</dbReference>
<comment type="similarity">
    <text evidence="1 3">Belongs to the type-B carboxylesterase/lipase family.</text>
</comment>
<dbReference type="Pfam" id="PF00135">
    <property type="entry name" value="COesterase"/>
    <property type="match status" value="1"/>
</dbReference>
<proteinExistence type="inferred from homology"/>
<evidence type="ECO:0000256" key="1">
    <source>
        <dbReference type="ARBA" id="ARBA00005964"/>
    </source>
</evidence>
<dbReference type="Gene3D" id="3.40.50.1820">
    <property type="entry name" value="alpha/beta hydrolase"/>
    <property type="match status" value="1"/>
</dbReference>
<dbReference type="STRING" id="741276.A0A2S5BBQ4"/>
<evidence type="ECO:0000256" key="2">
    <source>
        <dbReference type="ARBA" id="ARBA00022801"/>
    </source>
</evidence>
<organism evidence="5 6">
    <name type="scientific">Rhodotorula taiwanensis</name>
    <dbReference type="NCBI Taxonomy" id="741276"/>
    <lineage>
        <taxon>Eukaryota</taxon>
        <taxon>Fungi</taxon>
        <taxon>Dikarya</taxon>
        <taxon>Basidiomycota</taxon>
        <taxon>Pucciniomycotina</taxon>
        <taxon>Microbotryomycetes</taxon>
        <taxon>Sporidiobolales</taxon>
        <taxon>Sporidiobolaceae</taxon>
        <taxon>Rhodotorula</taxon>
    </lineage>
</organism>
<keyword evidence="3" id="KW-0732">Signal</keyword>
<comment type="caution">
    <text evidence="5">The sequence shown here is derived from an EMBL/GenBank/DDBJ whole genome shotgun (WGS) entry which is preliminary data.</text>
</comment>
<dbReference type="EC" id="3.1.1.-" evidence="3"/>
<reference evidence="5 6" key="1">
    <citation type="journal article" date="2018" name="Front. Microbiol.">
        <title>Prospects for Fungal Bioremediation of Acidic Radioactive Waste Sites: Characterization and Genome Sequence of Rhodotorula taiwanensis MD1149.</title>
        <authorList>
            <person name="Tkavc R."/>
            <person name="Matrosova V.Y."/>
            <person name="Grichenko O.E."/>
            <person name="Gostincar C."/>
            <person name="Volpe R.P."/>
            <person name="Klimenkova P."/>
            <person name="Gaidamakova E.K."/>
            <person name="Zhou C.E."/>
            <person name="Stewart B.J."/>
            <person name="Lyman M.G."/>
            <person name="Malfatti S.A."/>
            <person name="Rubinfeld B."/>
            <person name="Courtot M."/>
            <person name="Singh J."/>
            <person name="Dalgard C.L."/>
            <person name="Hamilton T."/>
            <person name="Frey K.G."/>
            <person name="Gunde-Cimerman N."/>
            <person name="Dugan L."/>
            <person name="Daly M.J."/>
        </authorList>
    </citation>
    <scope>NUCLEOTIDE SEQUENCE [LARGE SCALE GENOMIC DNA]</scope>
    <source>
        <strain evidence="5 6">MD1149</strain>
    </source>
</reference>
<evidence type="ECO:0000313" key="6">
    <source>
        <dbReference type="Proteomes" id="UP000237144"/>
    </source>
</evidence>
<sequence>MLLPTVSSGVALLCLFGESHASPVLRRWGLDYKPSVVIKNGTVTGAYLPTFDQDAFLGVPFAQPPVGDLRLRRPQSLNTSFPGGTYEATELSPFCPGVGSGTWSYPLSEDCLRLNIIRPTGTNEGDKLPVGYWIYGGSFQQGGNADQRHNASYIVQRSVEMGKPIMVVSINYRVAALGFMSSIELEKEGNLNLGLYDQRLGLHWVQENIASFGGDPGSVTIWGESAGAMSVSNHLLAYAEKETSLFHAAILESGTSLTSAFPKIETAYQPLFDKVVNETGCGQATEALACLRGLSLEAFNASASAFWWDLVIDGDLISTFPSSVLTTGDYVKVPLLIGGKFSRPSQARCAALTKFVNAANTDEGAVIAPKHMNTSADLKAAIRRSYPLLTNTSIETMLDLYPNDPRIGSPYGTGDNILKSGPLDKVSNSIYGDIFQIAGRRYLAEQMAEHRPVYSYRYNNPTENATIDVGVQHAAELPFVFSTGETLDNRPGDAELAHLMTSQWASFIHDHTPNNHGIPNATEWPNYQEAARNFVFQRQTSYIEDDDFRKEPIAFLNSLGTQLSH</sequence>
<accession>A0A2S5BBQ4</accession>
<dbReference type="InterPro" id="IPR029058">
    <property type="entry name" value="AB_hydrolase_fold"/>
</dbReference>
<dbReference type="Proteomes" id="UP000237144">
    <property type="component" value="Unassembled WGS sequence"/>
</dbReference>
<feature type="chain" id="PRO_5015371635" description="Carboxylic ester hydrolase" evidence="3">
    <location>
        <begin position="22"/>
        <end position="565"/>
    </location>
</feature>
<dbReference type="AlphaFoldDB" id="A0A2S5BBQ4"/>
<dbReference type="GO" id="GO:0016787">
    <property type="term" value="F:hydrolase activity"/>
    <property type="evidence" value="ECO:0007669"/>
    <property type="project" value="UniProtKB-KW"/>
</dbReference>
<dbReference type="PROSITE" id="PS00122">
    <property type="entry name" value="CARBOXYLESTERASE_B_1"/>
    <property type="match status" value="1"/>
</dbReference>
<dbReference type="EMBL" id="PJQD01000028">
    <property type="protein sequence ID" value="POY74183.1"/>
    <property type="molecule type" value="Genomic_DNA"/>
</dbReference>
<dbReference type="OrthoDB" id="408631at2759"/>
<evidence type="ECO:0000256" key="3">
    <source>
        <dbReference type="RuleBase" id="RU361235"/>
    </source>
</evidence>
<name>A0A2S5BBQ4_9BASI</name>